<keyword evidence="2" id="KW-0732">Signal</keyword>
<dbReference type="Gene3D" id="3.40.30.10">
    <property type="entry name" value="Glutaredoxin"/>
    <property type="match status" value="1"/>
</dbReference>
<accession>A0A969WC56</accession>
<keyword evidence="5" id="KW-1185">Reference proteome</keyword>
<dbReference type="InterPro" id="IPR013766">
    <property type="entry name" value="Thioredoxin_domain"/>
</dbReference>
<evidence type="ECO:0000259" key="3">
    <source>
        <dbReference type="PROSITE" id="PS51352"/>
    </source>
</evidence>
<evidence type="ECO:0000256" key="2">
    <source>
        <dbReference type="SAM" id="SignalP"/>
    </source>
</evidence>
<feature type="signal peptide" evidence="2">
    <location>
        <begin position="1"/>
        <end position="19"/>
    </location>
</feature>
<name>A0A969WC56_9GAMM</name>
<dbReference type="SUPFAM" id="SSF48452">
    <property type="entry name" value="TPR-like"/>
    <property type="match status" value="1"/>
</dbReference>
<feature type="compositionally biased region" description="Low complexity" evidence="1">
    <location>
        <begin position="27"/>
        <end position="44"/>
    </location>
</feature>
<proteinExistence type="predicted"/>
<feature type="domain" description="Thioredoxin" evidence="3">
    <location>
        <begin position="27"/>
        <end position="156"/>
    </location>
</feature>
<dbReference type="EMBL" id="JAAVXB010000010">
    <property type="protein sequence ID" value="NKF23848.1"/>
    <property type="molecule type" value="Genomic_DNA"/>
</dbReference>
<dbReference type="InterPro" id="IPR036249">
    <property type="entry name" value="Thioredoxin-like_sf"/>
</dbReference>
<dbReference type="GO" id="GO:0006950">
    <property type="term" value="P:response to stress"/>
    <property type="evidence" value="ECO:0007669"/>
    <property type="project" value="UniProtKB-ARBA"/>
</dbReference>
<sequence>MTTSFRLIAVAAVAAMALAGCNRKPETTPAAAAPTAATPAADTPSVKPEMSFDEARAKAKAQQLPLIVDFHAPWCYSCYFMATNILTGPQWDAVEKKAVVVEVDADSPDGASLQKQYGIKFLPSYLVLRADGQELGRILGEKTRAEFYPQINKIIDSGQTLQAERDKVKDGSQASVVAGRSVLKSYHARYDADGGLQWFAGLPDDARKALQNDTQAALWMARLHFLQAVKADDKKTALAFGKTVLAGDLGCERPYELDRYMPIVEAQPDAKTLIGEQQPAAQQLVEQGVFGEQPCADKRSAVFALFDIDGALGEKDAQEALLERAIADVEKDIGGDFKKDRNLDDNLRVYRDQLASLTGDYSAYDALMPQLVAAWPDDYVYPERWGKSLLERGKADEALPHLEQAAQLAYGANRLLVAELRVKALQALHRDSDARRVVAETLKANGPWFPTEAAKLKAMVNA</sequence>
<evidence type="ECO:0000313" key="5">
    <source>
        <dbReference type="Proteomes" id="UP000653472"/>
    </source>
</evidence>
<dbReference type="PROSITE" id="PS51257">
    <property type="entry name" value="PROKAR_LIPOPROTEIN"/>
    <property type="match status" value="1"/>
</dbReference>
<organism evidence="4 5">
    <name type="scientific">Solimonas marina</name>
    <dbReference type="NCBI Taxonomy" id="2714601"/>
    <lineage>
        <taxon>Bacteria</taxon>
        <taxon>Pseudomonadati</taxon>
        <taxon>Pseudomonadota</taxon>
        <taxon>Gammaproteobacteria</taxon>
        <taxon>Nevskiales</taxon>
        <taxon>Nevskiaceae</taxon>
        <taxon>Solimonas</taxon>
    </lineage>
</organism>
<dbReference type="InterPro" id="IPR011990">
    <property type="entry name" value="TPR-like_helical_dom_sf"/>
</dbReference>
<dbReference type="RefSeq" id="WP_168149175.1">
    <property type="nucleotide sequence ID" value="NZ_JAAVXB010000010.1"/>
</dbReference>
<dbReference type="AlphaFoldDB" id="A0A969WC56"/>
<evidence type="ECO:0000313" key="4">
    <source>
        <dbReference type="EMBL" id="NKF23848.1"/>
    </source>
</evidence>
<dbReference type="CDD" id="cd02947">
    <property type="entry name" value="TRX_family"/>
    <property type="match status" value="1"/>
</dbReference>
<evidence type="ECO:0000256" key="1">
    <source>
        <dbReference type="SAM" id="MobiDB-lite"/>
    </source>
</evidence>
<reference evidence="4" key="1">
    <citation type="submission" date="2020-03" db="EMBL/GenBank/DDBJ databases">
        <title>Solimonas marina sp. nov., isolated from deep seawater of the Pacific Ocean.</title>
        <authorList>
            <person name="Liu X."/>
            <person name="Lai Q."/>
            <person name="Sun F."/>
            <person name="Gai Y."/>
            <person name="Li G."/>
            <person name="Shao Z."/>
        </authorList>
    </citation>
    <scope>NUCLEOTIDE SEQUENCE</scope>
    <source>
        <strain evidence="4">C16B3</strain>
    </source>
</reference>
<comment type="caution">
    <text evidence="4">The sequence shown here is derived from an EMBL/GenBank/DDBJ whole genome shotgun (WGS) entry which is preliminary data.</text>
</comment>
<dbReference type="Pfam" id="PF13899">
    <property type="entry name" value="Thioredoxin_7"/>
    <property type="match status" value="1"/>
</dbReference>
<gene>
    <name evidence="4" type="ORF">G7Y82_16160</name>
</gene>
<feature type="region of interest" description="Disordered" evidence="1">
    <location>
        <begin position="27"/>
        <end position="48"/>
    </location>
</feature>
<dbReference type="Proteomes" id="UP000653472">
    <property type="component" value="Unassembled WGS sequence"/>
</dbReference>
<dbReference type="PROSITE" id="PS51352">
    <property type="entry name" value="THIOREDOXIN_2"/>
    <property type="match status" value="1"/>
</dbReference>
<dbReference type="SUPFAM" id="SSF52833">
    <property type="entry name" value="Thioredoxin-like"/>
    <property type="match status" value="1"/>
</dbReference>
<protein>
    <recommendedName>
        <fullName evidence="3">Thioredoxin domain-containing protein</fullName>
    </recommendedName>
</protein>
<feature type="chain" id="PRO_5037202026" description="Thioredoxin domain-containing protein" evidence="2">
    <location>
        <begin position="20"/>
        <end position="462"/>
    </location>
</feature>